<dbReference type="GO" id="GO:0003677">
    <property type="term" value="F:DNA binding"/>
    <property type="evidence" value="ECO:0007669"/>
    <property type="project" value="UniProtKB-KW"/>
</dbReference>
<dbReference type="OrthoDB" id="4278026at2"/>
<organism evidence="3 4">
    <name type="scientific">Melghirimyces algeriensis</name>
    <dbReference type="NCBI Taxonomy" id="910412"/>
    <lineage>
        <taxon>Bacteria</taxon>
        <taxon>Bacillati</taxon>
        <taxon>Bacillota</taxon>
        <taxon>Bacilli</taxon>
        <taxon>Bacillales</taxon>
        <taxon>Thermoactinomycetaceae</taxon>
        <taxon>Melghirimyces</taxon>
    </lineage>
</organism>
<reference evidence="3 4" key="1">
    <citation type="submission" date="2017-05" db="EMBL/GenBank/DDBJ databases">
        <authorList>
            <person name="Varghese N."/>
            <person name="Submissions S."/>
        </authorList>
    </citation>
    <scope>NUCLEOTIDE SEQUENCE [LARGE SCALE GENOMIC DNA]</scope>
    <source>
        <strain evidence="3 4">DSM 45474</strain>
    </source>
</reference>
<keyword evidence="1" id="KW-0238">DNA-binding</keyword>
<sequence>MPTIILRLELHKPIQAKQDMYQRMAEINTAFANWLLVHLWVNRNLHSWAFYQLKEFIRYKVEMADIRFEEVKAEYTSQTCKCDHREKANRKGLRFQCKQCGYTCHADLNGAINIGKAISGLAT</sequence>
<evidence type="ECO:0000313" key="3">
    <source>
        <dbReference type="EMBL" id="SMO60117.1"/>
    </source>
</evidence>
<feature type="domain" description="Cas12f1-like TNB" evidence="2">
    <location>
        <begin position="50"/>
        <end position="114"/>
    </location>
</feature>
<evidence type="ECO:0000259" key="2">
    <source>
        <dbReference type="Pfam" id="PF07282"/>
    </source>
</evidence>
<dbReference type="Proteomes" id="UP000315636">
    <property type="component" value="Unassembled WGS sequence"/>
</dbReference>
<dbReference type="Pfam" id="PF07282">
    <property type="entry name" value="Cas12f1-like_TNB"/>
    <property type="match status" value="1"/>
</dbReference>
<evidence type="ECO:0000313" key="4">
    <source>
        <dbReference type="Proteomes" id="UP000315636"/>
    </source>
</evidence>
<gene>
    <name evidence="3" type="ORF">SAMN06264849_10453</name>
</gene>
<dbReference type="AlphaFoldDB" id="A0A521CKX3"/>
<protein>
    <submittedName>
        <fullName evidence="3">Transposase, IS605 OrfB family, central region</fullName>
    </submittedName>
</protein>
<dbReference type="EMBL" id="FXTI01000004">
    <property type="protein sequence ID" value="SMO60117.1"/>
    <property type="molecule type" value="Genomic_DNA"/>
</dbReference>
<accession>A0A521CKX3</accession>
<dbReference type="InterPro" id="IPR010095">
    <property type="entry name" value="Cas12f1-like_TNB"/>
</dbReference>
<evidence type="ECO:0000256" key="1">
    <source>
        <dbReference type="ARBA" id="ARBA00023125"/>
    </source>
</evidence>
<keyword evidence="4" id="KW-1185">Reference proteome</keyword>
<name>A0A521CKX3_9BACL</name>
<proteinExistence type="predicted"/>